<dbReference type="InterPro" id="IPR001753">
    <property type="entry name" value="Enoyl-CoA_hydra/iso"/>
</dbReference>
<comment type="similarity">
    <text evidence="1 2">Belongs to the enoyl-CoA hydratase/isomerase family.</text>
</comment>
<gene>
    <name evidence="3" type="ORF">QIS96_22510</name>
</gene>
<dbReference type="PROSITE" id="PS00166">
    <property type="entry name" value="ENOYL_COA_HYDRATASE"/>
    <property type="match status" value="1"/>
</dbReference>
<dbReference type="Gene3D" id="3.90.226.10">
    <property type="entry name" value="2-enoyl-CoA Hydratase, Chain A, domain 1"/>
    <property type="match status" value="1"/>
</dbReference>
<evidence type="ECO:0000313" key="4">
    <source>
        <dbReference type="Proteomes" id="UP001223978"/>
    </source>
</evidence>
<dbReference type="EMBL" id="JASCIQ010000024">
    <property type="protein sequence ID" value="MDI3406570.1"/>
    <property type="molecule type" value="Genomic_DNA"/>
</dbReference>
<comment type="caution">
    <text evidence="3">The sequence shown here is derived from an EMBL/GenBank/DDBJ whole genome shotgun (WGS) entry which is preliminary data.</text>
</comment>
<dbReference type="Pfam" id="PF00378">
    <property type="entry name" value="ECH_1"/>
    <property type="match status" value="1"/>
</dbReference>
<evidence type="ECO:0000256" key="2">
    <source>
        <dbReference type="RuleBase" id="RU003707"/>
    </source>
</evidence>
<accession>A0ABT6SEJ5</accession>
<keyword evidence="4" id="KW-1185">Reference proteome</keyword>
<dbReference type="CDD" id="cd06558">
    <property type="entry name" value="crotonase-like"/>
    <property type="match status" value="1"/>
</dbReference>
<evidence type="ECO:0000256" key="1">
    <source>
        <dbReference type="ARBA" id="ARBA00005254"/>
    </source>
</evidence>
<dbReference type="InterPro" id="IPR018376">
    <property type="entry name" value="Enoyl-CoA_hyd/isom_CS"/>
</dbReference>
<dbReference type="PANTHER" id="PTHR43459:SF1">
    <property type="entry name" value="EG:BACN32G11.4 PROTEIN"/>
    <property type="match status" value="1"/>
</dbReference>
<dbReference type="Gene3D" id="1.10.12.10">
    <property type="entry name" value="Lyase 2-enoyl-coa Hydratase, Chain A, domain 2"/>
    <property type="match status" value="1"/>
</dbReference>
<dbReference type="Proteomes" id="UP001223978">
    <property type="component" value="Unassembled WGS sequence"/>
</dbReference>
<dbReference type="RefSeq" id="WP_282544501.1">
    <property type="nucleotide sequence ID" value="NZ_JASCIQ010000024.1"/>
</dbReference>
<dbReference type="InterPro" id="IPR029045">
    <property type="entry name" value="ClpP/crotonase-like_dom_sf"/>
</dbReference>
<dbReference type="SUPFAM" id="SSF52096">
    <property type="entry name" value="ClpP/crotonase"/>
    <property type="match status" value="1"/>
</dbReference>
<name>A0ABT6SEJ5_9ACTN</name>
<dbReference type="InterPro" id="IPR014748">
    <property type="entry name" value="Enoyl-CoA_hydra_C"/>
</dbReference>
<sequence length="264" mass="27865">MPAQVSCSIAQQVATVTLDNPERRNAVSFRLLGELEDVLGHLEADRSVRVIVLTGSGSSFCVGADLAAPPELRSLRGDSYEEDSARLRTASHVAQRLHSMPQVTVAAINGACAGAGLSLALAADLRIASEAAVFNTAFLSAGLPGDLGGVWFLTRLLGAARARELFLLPEKFDARRAAELGLVTSVAAADAFGALTDRVTARLATAAPLAARAMKQNLLAAQTLPLADYLGGEVDRMVRCFHTEDAREAAAAFLERRRPVFAGR</sequence>
<reference evidence="3 4" key="1">
    <citation type="submission" date="2023-05" db="EMBL/GenBank/DDBJ databases">
        <title>Draft genome sequence of Streptomyces sp. B-S-A6 isolated from a cave soil in Thailand.</title>
        <authorList>
            <person name="Chamroensaksri N."/>
            <person name="Muangham S."/>
        </authorList>
    </citation>
    <scope>NUCLEOTIDE SEQUENCE [LARGE SCALE GENOMIC DNA]</scope>
    <source>
        <strain evidence="3 4">B-S-A6</strain>
    </source>
</reference>
<dbReference type="PANTHER" id="PTHR43459">
    <property type="entry name" value="ENOYL-COA HYDRATASE"/>
    <property type="match status" value="1"/>
</dbReference>
<protein>
    <submittedName>
        <fullName evidence="3">Enoyl-CoA hydratase-related protein</fullName>
    </submittedName>
</protein>
<proteinExistence type="inferred from homology"/>
<evidence type="ECO:0000313" key="3">
    <source>
        <dbReference type="EMBL" id="MDI3406570.1"/>
    </source>
</evidence>
<organism evidence="3 4">
    <name type="scientific">Streptomyces cavernicola</name>
    <dbReference type="NCBI Taxonomy" id="3043613"/>
    <lineage>
        <taxon>Bacteria</taxon>
        <taxon>Bacillati</taxon>
        <taxon>Actinomycetota</taxon>
        <taxon>Actinomycetes</taxon>
        <taxon>Kitasatosporales</taxon>
        <taxon>Streptomycetaceae</taxon>
        <taxon>Streptomyces</taxon>
    </lineage>
</organism>